<dbReference type="InterPro" id="IPR017871">
    <property type="entry name" value="ABC_transporter-like_CS"/>
</dbReference>
<dbReference type="InterPro" id="IPR027417">
    <property type="entry name" value="P-loop_NTPase"/>
</dbReference>
<evidence type="ECO:0000259" key="5">
    <source>
        <dbReference type="PROSITE" id="PS50893"/>
    </source>
</evidence>
<comment type="caution">
    <text evidence="6">The sequence shown here is derived from an EMBL/GenBank/DDBJ whole genome shotgun (WGS) entry which is preliminary data.</text>
</comment>
<dbReference type="InterPro" id="IPR003593">
    <property type="entry name" value="AAA+_ATPase"/>
</dbReference>
<dbReference type="InterPro" id="IPR003439">
    <property type="entry name" value="ABC_transporter-like_ATP-bd"/>
</dbReference>
<keyword evidence="4 6" id="KW-0067">ATP-binding</keyword>
<dbReference type="Gene3D" id="3.40.50.300">
    <property type="entry name" value="P-loop containing nucleotide triphosphate hydrolases"/>
    <property type="match status" value="1"/>
</dbReference>
<dbReference type="SUPFAM" id="SSF52540">
    <property type="entry name" value="P-loop containing nucleoside triphosphate hydrolases"/>
    <property type="match status" value="1"/>
</dbReference>
<name>A0A437P1G4_9HYPH</name>
<accession>A0A437P1G4</accession>
<sequence length="225" mass="24122">MAIVLEAVSASRAGRPVLHGLGAEIPQRRVGIVGPNGSGKSSLARLLNGLLLPDSGRVRVCGLDTRTQTRAVRRRVGFVFQNPDDQIVFPVVAEDLAFGPRNLGLPKAEAARRAAAVLDRFGLAHLAERPSHGLSGGEKQLVALCAVLVMEPDLVVFDEPTTLLDLRQRNRVRAAIAGLAQAAVVVTHDLDLIADFDRVLVVDEGRIVADDAPAPALRWYVDRLS</sequence>
<dbReference type="GO" id="GO:0043190">
    <property type="term" value="C:ATP-binding cassette (ABC) transporter complex"/>
    <property type="evidence" value="ECO:0007669"/>
    <property type="project" value="TreeGrafter"/>
</dbReference>
<organism evidence="6 7">
    <name type="scientific">Methylobacterium oryzihabitans</name>
    <dbReference type="NCBI Taxonomy" id="2499852"/>
    <lineage>
        <taxon>Bacteria</taxon>
        <taxon>Pseudomonadati</taxon>
        <taxon>Pseudomonadota</taxon>
        <taxon>Alphaproteobacteria</taxon>
        <taxon>Hyphomicrobiales</taxon>
        <taxon>Methylobacteriaceae</taxon>
        <taxon>Methylobacterium</taxon>
    </lineage>
</organism>
<dbReference type="SMART" id="SM00382">
    <property type="entry name" value="AAA"/>
    <property type="match status" value="1"/>
</dbReference>
<dbReference type="OrthoDB" id="9782163at2"/>
<dbReference type="GO" id="GO:0016887">
    <property type="term" value="F:ATP hydrolysis activity"/>
    <property type="evidence" value="ECO:0007669"/>
    <property type="project" value="InterPro"/>
</dbReference>
<evidence type="ECO:0000256" key="2">
    <source>
        <dbReference type="ARBA" id="ARBA00022448"/>
    </source>
</evidence>
<evidence type="ECO:0000313" key="6">
    <source>
        <dbReference type="EMBL" id="RVU16141.1"/>
    </source>
</evidence>
<keyword evidence="2" id="KW-0813">Transport</keyword>
<dbReference type="PANTHER" id="PTHR43553">
    <property type="entry name" value="HEAVY METAL TRANSPORTER"/>
    <property type="match status" value="1"/>
</dbReference>
<protein>
    <submittedName>
        <fullName evidence="6">ABC transporter ATP-binding protein</fullName>
    </submittedName>
</protein>
<dbReference type="Pfam" id="PF00005">
    <property type="entry name" value="ABC_tran"/>
    <property type="match status" value="1"/>
</dbReference>
<evidence type="ECO:0000313" key="7">
    <source>
        <dbReference type="Proteomes" id="UP000286997"/>
    </source>
</evidence>
<dbReference type="GO" id="GO:0005524">
    <property type="term" value="F:ATP binding"/>
    <property type="evidence" value="ECO:0007669"/>
    <property type="project" value="UniProtKB-KW"/>
</dbReference>
<dbReference type="CDD" id="cd03225">
    <property type="entry name" value="ABC_cobalt_CbiO_domain1"/>
    <property type="match status" value="1"/>
</dbReference>
<evidence type="ECO:0000256" key="1">
    <source>
        <dbReference type="ARBA" id="ARBA00005417"/>
    </source>
</evidence>
<evidence type="ECO:0000256" key="3">
    <source>
        <dbReference type="ARBA" id="ARBA00022741"/>
    </source>
</evidence>
<dbReference type="PANTHER" id="PTHR43553:SF24">
    <property type="entry name" value="ENERGY-COUPLING FACTOR TRANSPORTER ATP-BINDING PROTEIN ECFA1"/>
    <property type="match status" value="1"/>
</dbReference>
<dbReference type="RefSeq" id="WP_127731443.1">
    <property type="nucleotide sequence ID" value="NZ_SACP01000017.1"/>
</dbReference>
<dbReference type="EMBL" id="SACP01000017">
    <property type="protein sequence ID" value="RVU16141.1"/>
    <property type="molecule type" value="Genomic_DNA"/>
</dbReference>
<reference evidence="6 7" key="1">
    <citation type="submission" date="2019-01" db="EMBL/GenBank/DDBJ databases">
        <authorList>
            <person name="Chen W.-M."/>
        </authorList>
    </citation>
    <scope>NUCLEOTIDE SEQUENCE [LARGE SCALE GENOMIC DNA]</scope>
    <source>
        <strain evidence="6 7">TER-1</strain>
    </source>
</reference>
<dbReference type="Proteomes" id="UP000286997">
    <property type="component" value="Unassembled WGS sequence"/>
</dbReference>
<dbReference type="AlphaFoldDB" id="A0A437P1G4"/>
<dbReference type="InterPro" id="IPR050095">
    <property type="entry name" value="ECF_ABC_transporter_ATP-bd"/>
</dbReference>
<dbReference type="PROSITE" id="PS50893">
    <property type="entry name" value="ABC_TRANSPORTER_2"/>
    <property type="match status" value="1"/>
</dbReference>
<gene>
    <name evidence="6" type="ORF">EOE48_17450</name>
</gene>
<dbReference type="GO" id="GO:0042626">
    <property type="term" value="F:ATPase-coupled transmembrane transporter activity"/>
    <property type="evidence" value="ECO:0007669"/>
    <property type="project" value="TreeGrafter"/>
</dbReference>
<comment type="similarity">
    <text evidence="1">Belongs to the ABC transporter superfamily.</text>
</comment>
<dbReference type="PROSITE" id="PS00211">
    <property type="entry name" value="ABC_TRANSPORTER_1"/>
    <property type="match status" value="1"/>
</dbReference>
<keyword evidence="3" id="KW-0547">Nucleotide-binding</keyword>
<proteinExistence type="inferred from homology"/>
<dbReference type="InterPro" id="IPR015856">
    <property type="entry name" value="ABC_transpr_CbiO/EcfA_su"/>
</dbReference>
<evidence type="ECO:0000256" key="4">
    <source>
        <dbReference type="ARBA" id="ARBA00022840"/>
    </source>
</evidence>
<feature type="domain" description="ABC transporter" evidence="5">
    <location>
        <begin position="3"/>
        <end position="224"/>
    </location>
</feature>
<keyword evidence="7" id="KW-1185">Reference proteome</keyword>